<accession>A0A4D4LHM3</accession>
<name>A0A4D4LHM3_STRVO</name>
<protein>
    <submittedName>
        <fullName evidence="2">Uncharacterized protein</fullName>
    </submittedName>
</protein>
<dbReference type="Proteomes" id="UP000301309">
    <property type="component" value="Unassembled WGS sequence"/>
</dbReference>
<dbReference type="AlphaFoldDB" id="A0A4D4LHM3"/>
<comment type="caution">
    <text evidence="2">The sequence shown here is derived from an EMBL/GenBank/DDBJ whole genome shotgun (WGS) entry which is preliminary data.</text>
</comment>
<proteinExistence type="predicted"/>
<evidence type="ECO:0000313" key="2">
    <source>
        <dbReference type="EMBL" id="GDY57988.1"/>
    </source>
</evidence>
<feature type="compositionally biased region" description="Basic and acidic residues" evidence="1">
    <location>
        <begin position="1"/>
        <end position="18"/>
    </location>
</feature>
<keyword evidence="3" id="KW-1185">Reference proteome</keyword>
<organism evidence="2 3">
    <name type="scientific">Streptomyces violaceusniger</name>
    <dbReference type="NCBI Taxonomy" id="68280"/>
    <lineage>
        <taxon>Bacteria</taxon>
        <taxon>Bacillati</taxon>
        <taxon>Actinomycetota</taxon>
        <taxon>Actinomycetes</taxon>
        <taxon>Kitasatosporales</taxon>
        <taxon>Streptomycetaceae</taxon>
        <taxon>Streptomyces</taxon>
        <taxon>Streptomyces violaceusniger group</taxon>
    </lineage>
</organism>
<dbReference type="EMBL" id="BJHW01000001">
    <property type="protein sequence ID" value="GDY57988.1"/>
    <property type="molecule type" value="Genomic_DNA"/>
</dbReference>
<reference evidence="2 3" key="1">
    <citation type="journal article" date="2020" name="Int. J. Syst. Evol. Microbiol.">
        <title>Reclassification of Streptomyces castelarensis and Streptomyces sporoclivatus as later heterotypic synonyms of Streptomyces antimycoticus.</title>
        <authorList>
            <person name="Komaki H."/>
            <person name="Tamura T."/>
        </authorList>
    </citation>
    <scope>NUCLEOTIDE SEQUENCE [LARGE SCALE GENOMIC DNA]</scope>
    <source>
        <strain evidence="2 3">NBRC 13459</strain>
    </source>
</reference>
<evidence type="ECO:0000256" key="1">
    <source>
        <dbReference type="SAM" id="MobiDB-lite"/>
    </source>
</evidence>
<dbReference type="OrthoDB" id="4282368at2"/>
<feature type="region of interest" description="Disordered" evidence="1">
    <location>
        <begin position="1"/>
        <end position="22"/>
    </location>
</feature>
<sequence length="154" mass="17186">MDSDENKLGYEPAVRDKQEVEDEVGSLSSRVLEMLRVKGQVTEPGPMTNFCDTGGDDTPRYRVVAHPWSLYGVDNNALGKGMDRLADQLPKKGWKVVRHGPDSSKNRNLEIVAVHTKTHTHLEVTWMKGQDGHEPLISVDVTSRCFRDDDTPSG</sequence>
<dbReference type="RefSeq" id="WP_137980294.1">
    <property type="nucleotide sequence ID" value="NZ_BAAASO010000024.1"/>
</dbReference>
<evidence type="ECO:0000313" key="3">
    <source>
        <dbReference type="Proteomes" id="UP000301309"/>
    </source>
</evidence>
<gene>
    <name evidence="2" type="ORF">SVIO_086110</name>
</gene>